<feature type="region of interest" description="Disordered" evidence="1">
    <location>
        <begin position="169"/>
        <end position="233"/>
    </location>
</feature>
<name>A0A5C4JNR3_9HYPH</name>
<dbReference type="Gene3D" id="2.30.30.40">
    <property type="entry name" value="SH3 Domains"/>
    <property type="match status" value="1"/>
</dbReference>
<feature type="domain" description="SH3b" evidence="3">
    <location>
        <begin position="35"/>
        <end position="85"/>
    </location>
</feature>
<accession>A0A5C4JNR3</accession>
<evidence type="ECO:0000256" key="2">
    <source>
        <dbReference type="SAM" id="SignalP"/>
    </source>
</evidence>
<feature type="compositionally biased region" description="Basic and acidic residues" evidence="1">
    <location>
        <begin position="184"/>
        <end position="233"/>
    </location>
</feature>
<reference evidence="4 5" key="2">
    <citation type="submission" date="2019-06" db="EMBL/GenBank/DDBJ databases">
        <title>Martelella lutilitoris sp. nov., isolated from a tidal mudflat.</title>
        <authorList>
            <person name="Kim Y.-J."/>
        </authorList>
    </citation>
    <scope>NUCLEOTIDE SEQUENCE [LARGE SCALE GENOMIC DNA]</scope>
    <source>
        <strain evidence="4 5">GH2-6</strain>
    </source>
</reference>
<evidence type="ECO:0000259" key="3">
    <source>
        <dbReference type="Pfam" id="PF08239"/>
    </source>
</evidence>
<evidence type="ECO:0000256" key="1">
    <source>
        <dbReference type="SAM" id="MobiDB-lite"/>
    </source>
</evidence>
<organism evidence="4 5">
    <name type="scientific">Martelella lutilitoris</name>
    <dbReference type="NCBI Taxonomy" id="2583532"/>
    <lineage>
        <taxon>Bacteria</taxon>
        <taxon>Pseudomonadati</taxon>
        <taxon>Pseudomonadota</taxon>
        <taxon>Alphaproteobacteria</taxon>
        <taxon>Hyphomicrobiales</taxon>
        <taxon>Aurantimonadaceae</taxon>
        <taxon>Martelella</taxon>
    </lineage>
</organism>
<dbReference type="Pfam" id="PF08239">
    <property type="entry name" value="SH3_3"/>
    <property type="match status" value="1"/>
</dbReference>
<sequence>MGMKGYFAIAAVALSTAFGAAGARAQAVDAYATANVNLRAGPATTYPSITVVPAGATLSNYGCLADYSWCDVSYASYRGWLSAGNMQIVYQDQRQTISPGVAFAAGITITAFTEAYWDNHYRSYPWYPNWNRYPPIPVPRPYIPPPGWREPPGWRGPPPGWRAPPGYRPVWESHPADRPAAARPAERPAEPVRREAPAVRAEEPVRREAPVRAEEPVRREAPRMEEGRRMERR</sequence>
<comment type="caution">
    <text evidence="4">The sequence shown here is derived from an EMBL/GenBank/DDBJ whole genome shotgun (WGS) entry which is preliminary data.</text>
</comment>
<feature type="signal peptide" evidence="2">
    <location>
        <begin position="1"/>
        <end position="25"/>
    </location>
</feature>
<dbReference type="RefSeq" id="WP_138749415.1">
    <property type="nucleotide sequence ID" value="NZ_VCLB01000008.1"/>
</dbReference>
<reference evidence="4 5" key="1">
    <citation type="submission" date="2019-05" db="EMBL/GenBank/DDBJ databases">
        <authorList>
            <person name="Lee S.D."/>
        </authorList>
    </citation>
    <scope>NUCLEOTIDE SEQUENCE [LARGE SCALE GENOMIC DNA]</scope>
    <source>
        <strain evidence="4 5">GH2-6</strain>
    </source>
</reference>
<feature type="chain" id="PRO_5023040620" description="SH3b domain-containing protein" evidence="2">
    <location>
        <begin position="26"/>
        <end position="233"/>
    </location>
</feature>
<dbReference type="InterPro" id="IPR003646">
    <property type="entry name" value="SH3-like_bac-type"/>
</dbReference>
<keyword evidence="2" id="KW-0732">Signal</keyword>
<proteinExistence type="predicted"/>
<evidence type="ECO:0000313" key="4">
    <source>
        <dbReference type="EMBL" id="TNB46978.1"/>
    </source>
</evidence>
<dbReference type="EMBL" id="VCLB01000008">
    <property type="protein sequence ID" value="TNB46978.1"/>
    <property type="molecule type" value="Genomic_DNA"/>
</dbReference>
<dbReference type="OrthoDB" id="8074373at2"/>
<protein>
    <recommendedName>
        <fullName evidence="3">SH3b domain-containing protein</fullName>
    </recommendedName>
</protein>
<keyword evidence="5" id="KW-1185">Reference proteome</keyword>
<dbReference type="Proteomes" id="UP000307874">
    <property type="component" value="Unassembled WGS sequence"/>
</dbReference>
<evidence type="ECO:0000313" key="5">
    <source>
        <dbReference type="Proteomes" id="UP000307874"/>
    </source>
</evidence>
<dbReference type="AlphaFoldDB" id="A0A5C4JNR3"/>
<gene>
    <name evidence="4" type="ORF">FF124_15640</name>
</gene>